<gene>
    <name evidence="7" type="ORF">EV659_10337</name>
</gene>
<evidence type="ECO:0000256" key="5">
    <source>
        <dbReference type="SAM" id="MobiDB-lite"/>
    </source>
</evidence>
<evidence type="ECO:0000259" key="6">
    <source>
        <dbReference type="Pfam" id="PF01168"/>
    </source>
</evidence>
<dbReference type="FunCoup" id="A0A4R2PKR7">
    <property type="interactions" value="508"/>
</dbReference>
<feature type="modified residue" description="N6-(pyridoxal phosphate)lysine" evidence="2 3">
    <location>
        <position position="52"/>
    </location>
</feature>
<comment type="similarity">
    <text evidence="2 4">Belongs to the pyridoxal phosphate-binding protein YggS/PROSC family.</text>
</comment>
<comment type="caution">
    <text evidence="7">The sequence shown here is derived from an EMBL/GenBank/DDBJ whole genome shotgun (WGS) entry which is preliminary data.</text>
</comment>
<reference evidence="7 8" key="1">
    <citation type="submission" date="2019-03" db="EMBL/GenBank/DDBJ databases">
        <title>Genomic Encyclopedia of Type Strains, Phase IV (KMG-IV): sequencing the most valuable type-strain genomes for metagenomic binning, comparative biology and taxonomic classification.</title>
        <authorList>
            <person name="Goeker M."/>
        </authorList>
    </citation>
    <scope>NUCLEOTIDE SEQUENCE [LARGE SCALE GENOMIC DNA]</scope>
    <source>
        <strain evidence="7 8">DSM 2132</strain>
    </source>
</reference>
<dbReference type="Gene3D" id="3.20.20.10">
    <property type="entry name" value="Alanine racemase"/>
    <property type="match status" value="1"/>
</dbReference>
<dbReference type="Pfam" id="PF01168">
    <property type="entry name" value="Ala_racemase_N"/>
    <property type="match status" value="1"/>
</dbReference>
<evidence type="ECO:0000256" key="1">
    <source>
        <dbReference type="ARBA" id="ARBA00022898"/>
    </source>
</evidence>
<evidence type="ECO:0000313" key="8">
    <source>
        <dbReference type="Proteomes" id="UP000295399"/>
    </source>
</evidence>
<keyword evidence="8" id="KW-1185">Reference proteome</keyword>
<dbReference type="GO" id="GO:0030170">
    <property type="term" value="F:pyridoxal phosphate binding"/>
    <property type="evidence" value="ECO:0007669"/>
    <property type="project" value="UniProtKB-UniRule"/>
</dbReference>
<feature type="region of interest" description="Disordered" evidence="5">
    <location>
        <begin position="1"/>
        <end position="20"/>
    </location>
</feature>
<keyword evidence="1 2" id="KW-0663">Pyridoxal phosphate</keyword>
<dbReference type="CDD" id="cd00635">
    <property type="entry name" value="PLPDE_III_YBL036c_like"/>
    <property type="match status" value="1"/>
</dbReference>
<dbReference type="EMBL" id="SLXO01000003">
    <property type="protein sequence ID" value="TCP36150.1"/>
    <property type="molecule type" value="Genomic_DNA"/>
</dbReference>
<evidence type="ECO:0000256" key="2">
    <source>
        <dbReference type="HAMAP-Rule" id="MF_02087"/>
    </source>
</evidence>
<protein>
    <recommendedName>
        <fullName evidence="2">Pyridoxal phosphate homeostasis protein</fullName>
        <shortName evidence="2">PLP homeostasis protein</shortName>
    </recommendedName>
</protein>
<evidence type="ECO:0000256" key="3">
    <source>
        <dbReference type="PIRSR" id="PIRSR004848-1"/>
    </source>
</evidence>
<dbReference type="HAMAP" id="MF_02087">
    <property type="entry name" value="PLP_homeostasis"/>
    <property type="match status" value="1"/>
</dbReference>
<comment type="cofactor">
    <cofactor evidence="3">
        <name>pyridoxal 5'-phosphate</name>
        <dbReference type="ChEBI" id="CHEBI:597326"/>
    </cofactor>
</comment>
<dbReference type="OrthoDB" id="9804072at2"/>
<dbReference type="RefSeq" id="WP_132707720.1">
    <property type="nucleotide sequence ID" value="NZ_JACIGF010000003.1"/>
</dbReference>
<dbReference type="InParanoid" id="A0A4R2PKR7"/>
<organism evidence="7 8">
    <name type="scientific">Rhodothalassium salexigens DSM 2132</name>
    <dbReference type="NCBI Taxonomy" id="1188247"/>
    <lineage>
        <taxon>Bacteria</taxon>
        <taxon>Pseudomonadati</taxon>
        <taxon>Pseudomonadota</taxon>
        <taxon>Alphaproteobacteria</taxon>
        <taxon>Rhodothalassiales</taxon>
        <taxon>Rhodothalassiaceae</taxon>
        <taxon>Rhodothalassium</taxon>
    </lineage>
</organism>
<evidence type="ECO:0000313" key="7">
    <source>
        <dbReference type="EMBL" id="TCP36150.1"/>
    </source>
</evidence>
<sequence length="239" mass="25962">MPETLSQSLSPAGAPSGSSVADNLAAVKDAMRRAIAHHGVDQPLPTVVAVSKRHPVERIVPLLDAGHRVFGENQVQEAQDKWPALKERFADVSLHLLGPLQSNKVADAVALFDVIESLDREKIARRLRDQMVAQGRKPRLFVQVNTGEEPQKSGVLPGDLADFIRLCREDLKLDIDGLMCIPPVEEDAAVHFAFLKELARRHGLARLSMGMSGDYPVAAAVGTDYVRVGTAIFGARPRA</sequence>
<dbReference type="Proteomes" id="UP000295399">
    <property type="component" value="Unassembled WGS sequence"/>
</dbReference>
<dbReference type="PANTHER" id="PTHR10146">
    <property type="entry name" value="PROLINE SYNTHETASE CO-TRANSCRIBED BACTERIAL HOMOLOG PROTEIN"/>
    <property type="match status" value="1"/>
</dbReference>
<dbReference type="SUPFAM" id="SSF51419">
    <property type="entry name" value="PLP-binding barrel"/>
    <property type="match status" value="1"/>
</dbReference>
<feature type="compositionally biased region" description="Low complexity" evidence="5">
    <location>
        <begin position="1"/>
        <end position="19"/>
    </location>
</feature>
<dbReference type="InterPro" id="IPR011078">
    <property type="entry name" value="PyrdxlP_homeostasis"/>
</dbReference>
<dbReference type="PANTHER" id="PTHR10146:SF14">
    <property type="entry name" value="PYRIDOXAL PHOSPHATE HOMEOSTASIS PROTEIN"/>
    <property type="match status" value="1"/>
</dbReference>
<accession>A0A4R2PKR7</accession>
<name>A0A4R2PKR7_RHOSA</name>
<dbReference type="InterPro" id="IPR029066">
    <property type="entry name" value="PLP-binding_barrel"/>
</dbReference>
<proteinExistence type="inferred from homology"/>
<dbReference type="PIRSF" id="PIRSF004848">
    <property type="entry name" value="YBL036c_PLPDEIII"/>
    <property type="match status" value="1"/>
</dbReference>
<dbReference type="NCBIfam" id="TIGR00044">
    <property type="entry name" value="YggS family pyridoxal phosphate-dependent enzyme"/>
    <property type="match status" value="1"/>
</dbReference>
<dbReference type="AlphaFoldDB" id="A0A4R2PKR7"/>
<dbReference type="InterPro" id="IPR001608">
    <property type="entry name" value="Ala_racemase_N"/>
</dbReference>
<evidence type="ECO:0000256" key="4">
    <source>
        <dbReference type="RuleBase" id="RU004514"/>
    </source>
</evidence>
<dbReference type="FunFam" id="3.20.20.10:FF:000018">
    <property type="entry name" value="Pyridoxal phosphate homeostasis protein"/>
    <property type="match status" value="1"/>
</dbReference>
<feature type="domain" description="Alanine racemase N-terminal" evidence="6">
    <location>
        <begin position="23"/>
        <end position="237"/>
    </location>
</feature>
<comment type="function">
    <text evidence="2">Pyridoxal 5'-phosphate (PLP)-binding protein, which is involved in PLP homeostasis.</text>
</comment>